<proteinExistence type="predicted"/>
<dbReference type="InterPro" id="IPR036409">
    <property type="entry name" value="Aldolase_II/adducin_N_sf"/>
</dbReference>
<evidence type="ECO:0000313" key="1">
    <source>
        <dbReference type="EMBL" id="MDC7226329.1"/>
    </source>
</evidence>
<dbReference type="Proteomes" id="UP001221217">
    <property type="component" value="Unassembled WGS sequence"/>
</dbReference>
<reference evidence="1 2" key="1">
    <citation type="submission" date="2022-12" db="EMBL/GenBank/DDBJ databases">
        <title>Metagenome assembled genome from gulf of manar.</title>
        <authorList>
            <person name="Kohli P."/>
            <person name="Pk S."/>
            <person name="Venkata Ramana C."/>
            <person name="Sasikala C."/>
        </authorList>
    </citation>
    <scope>NUCLEOTIDE SEQUENCE [LARGE SCALE GENOMIC DNA]</scope>
    <source>
        <strain evidence="1">JB008</strain>
    </source>
</reference>
<protein>
    <recommendedName>
        <fullName evidence="3">L-ribulose-5-phosphate 4-epimerase</fullName>
    </recommendedName>
</protein>
<name>A0AAJ1IDS1_9SPIO</name>
<dbReference type="SUPFAM" id="SSF53639">
    <property type="entry name" value="AraD/HMP-PK domain-like"/>
    <property type="match status" value="1"/>
</dbReference>
<gene>
    <name evidence="1" type="ORF">PQJ61_06165</name>
</gene>
<accession>A0AAJ1IDS1</accession>
<dbReference type="EMBL" id="JAQQAL010000011">
    <property type="protein sequence ID" value="MDC7226329.1"/>
    <property type="molecule type" value="Genomic_DNA"/>
</dbReference>
<comment type="caution">
    <text evidence="1">The sequence shown here is derived from an EMBL/GenBank/DDBJ whole genome shotgun (WGS) entry which is preliminary data.</text>
</comment>
<sequence length="81" mass="9218">MLVQLKEEVLEANLALPEYGLVTFTWGADAHNAGHNYVVFEEVAQMACRLMTLSPGQVRMRDELLDKHFLRKQGAHACYLQ</sequence>
<evidence type="ECO:0008006" key="3">
    <source>
        <dbReference type="Google" id="ProtNLM"/>
    </source>
</evidence>
<dbReference type="Gene3D" id="3.40.225.10">
    <property type="entry name" value="Class II aldolase/adducin N-terminal domain"/>
    <property type="match status" value="1"/>
</dbReference>
<organism evidence="1 2">
    <name type="scientific">Candidatus Thalassospirochaeta sargassi</name>
    <dbReference type="NCBI Taxonomy" id="3119039"/>
    <lineage>
        <taxon>Bacteria</taxon>
        <taxon>Pseudomonadati</taxon>
        <taxon>Spirochaetota</taxon>
        <taxon>Spirochaetia</taxon>
        <taxon>Spirochaetales</taxon>
        <taxon>Spirochaetaceae</taxon>
        <taxon>Candidatus Thalassospirochaeta</taxon>
    </lineage>
</organism>
<dbReference type="AlphaFoldDB" id="A0AAJ1IDS1"/>
<evidence type="ECO:0000313" key="2">
    <source>
        <dbReference type="Proteomes" id="UP001221217"/>
    </source>
</evidence>